<feature type="DNA-binding region" description="OmpR/PhoB-type" evidence="2">
    <location>
        <begin position="11"/>
        <end position="110"/>
    </location>
</feature>
<organism evidence="4 5">
    <name type="scientific">Ottowia pentelensis</name>
    <dbReference type="NCBI Taxonomy" id="511108"/>
    <lineage>
        <taxon>Bacteria</taxon>
        <taxon>Pseudomonadati</taxon>
        <taxon>Pseudomonadota</taxon>
        <taxon>Betaproteobacteria</taxon>
        <taxon>Burkholderiales</taxon>
        <taxon>Comamonadaceae</taxon>
        <taxon>Ottowia</taxon>
    </lineage>
</organism>
<accession>A0ABV6PQW2</accession>
<keyword evidence="5" id="KW-1185">Reference proteome</keyword>
<comment type="caution">
    <text evidence="4">The sequence shown here is derived from an EMBL/GenBank/DDBJ whole genome shotgun (WGS) entry which is preliminary data.</text>
</comment>
<dbReference type="EMBL" id="JBHLTN010000013">
    <property type="protein sequence ID" value="MFC0592229.1"/>
    <property type="molecule type" value="Genomic_DNA"/>
</dbReference>
<dbReference type="Gene3D" id="1.25.40.10">
    <property type="entry name" value="Tetratricopeptide repeat domain"/>
    <property type="match status" value="1"/>
</dbReference>
<dbReference type="SUPFAM" id="SSF48452">
    <property type="entry name" value="TPR-like"/>
    <property type="match status" value="1"/>
</dbReference>
<evidence type="ECO:0000313" key="4">
    <source>
        <dbReference type="EMBL" id="MFC0592229.1"/>
    </source>
</evidence>
<dbReference type="CDD" id="cd00383">
    <property type="entry name" value="trans_reg_C"/>
    <property type="match status" value="1"/>
</dbReference>
<evidence type="ECO:0000259" key="3">
    <source>
        <dbReference type="PROSITE" id="PS51755"/>
    </source>
</evidence>
<dbReference type="InterPro" id="IPR011990">
    <property type="entry name" value="TPR-like_helical_dom_sf"/>
</dbReference>
<keyword evidence="1 2" id="KW-0238">DNA-binding</keyword>
<protein>
    <submittedName>
        <fullName evidence="4">Winged helix-turn-helix domain-containing tetratricopeptide repeat protein</fullName>
    </submittedName>
</protein>
<name>A0ABV6PQW2_9BURK</name>
<reference evidence="4 5" key="1">
    <citation type="submission" date="2024-09" db="EMBL/GenBank/DDBJ databases">
        <authorList>
            <person name="Sun Q."/>
            <person name="Mori K."/>
        </authorList>
    </citation>
    <scope>NUCLEOTIDE SEQUENCE [LARGE SCALE GENOMIC DNA]</scope>
    <source>
        <strain evidence="4 5">NCAIM B.02336</strain>
    </source>
</reference>
<dbReference type="SUPFAM" id="SSF46894">
    <property type="entry name" value="C-terminal effector domain of the bipartite response regulators"/>
    <property type="match status" value="1"/>
</dbReference>
<dbReference type="InterPro" id="IPR016032">
    <property type="entry name" value="Sig_transdc_resp-reg_C-effctor"/>
</dbReference>
<dbReference type="Pfam" id="PF00486">
    <property type="entry name" value="Trans_reg_C"/>
    <property type="match status" value="1"/>
</dbReference>
<dbReference type="Gene3D" id="3.40.50.10070">
    <property type="entry name" value="TolB, N-terminal domain"/>
    <property type="match status" value="1"/>
</dbReference>
<dbReference type="SMART" id="SM00862">
    <property type="entry name" value="Trans_reg_C"/>
    <property type="match status" value="1"/>
</dbReference>
<proteinExistence type="predicted"/>
<evidence type="ECO:0000256" key="1">
    <source>
        <dbReference type="ARBA" id="ARBA00023125"/>
    </source>
</evidence>
<dbReference type="PROSITE" id="PS51755">
    <property type="entry name" value="OMPR_PHOB"/>
    <property type="match status" value="1"/>
</dbReference>
<sequence>MPSENAEPAVTKRFAFGPFLFDAARGTLTRDGQALTVGQRGLRILQALLEAGGESVSKADLMRLAWPALVVEDSNLSVQVAALRKLLGPAQQHGSEWIVTVPRTGYRLLGAAAVEEVQLAPLDHGLIDHGGRPSIAVLPFTHLGDDATQEYLADGLTEALITALTRFRWFSVTGRNASHVYKLRPADGRTAASELGVRYAVEGSVRKAAGRGRVSVQLVEAAGGRCLWAEHYDFGDADLFDVQDAITRRVAGAMEPELLKGAGDLAARRRGGSVSAWDLVARGSWLFHHVTRPTHLEARELFRQASRIDPELTEAHLWLGRVSAGLVGYAWSEDPARDLHEGQSAALQAVQLDEKNPYAHYALAIVSNYVDDFVLARRSAEKAIELSPCFALGHLVHGMTALFSGQAGAAAQALEDGLKLNRHDPQNFVWYTLQALAQLFDGRAEAALQGAVAALKVRPTWRSAMQAAAAANVALGRRGAAAAWLRECAQTQPGSADALQPLWRGNPAWAERMREMLLNNSISNSIAHQ</sequence>
<gene>
    <name evidence="4" type="ORF">ACFFGG_06635</name>
</gene>
<dbReference type="InterPro" id="IPR036388">
    <property type="entry name" value="WH-like_DNA-bd_sf"/>
</dbReference>
<feature type="domain" description="OmpR/PhoB-type" evidence="3">
    <location>
        <begin position="11"/>
        <end position="110"/>
    </location>
</feature>
<evidence type="ECO:0000256" key="2">
    <source>
        <dbReference type="PROSITE-ProRule" id="PRU01091"/>
    </source>
</evidence>
<dbReference type="SUPFAM" id="SSF52964">
    <property type="entry name" value="TolB, N-terminal domain"/>
    <property type="match status" value="1"/>
</dbReference>
<dbReference type="Proteomes" id="UP001589834">
    <property type="component" value="Unassembled WGS sequence"/>
</dbReference>
<dbReference type="RefSeq" id="WP_377481326.1">
    <property type="nucleotide sequence ID" value="NZ_JBHLTN010000013.1"/>
</dbReference>
<evidence type="ECO:0000313" key="5">
    <source>
        <dbReference type="Proteomes" id="UP001589834"/>
    </source>
</evidence>
<dbReference type="Gene3D" id="1.10.10.10">
    <property type="entry name" value="Winged helix-like DNA-binding domain superfamily/Winged helix DNA-binding domain"/>
    <property type="match status" value="1"/>
</dbReference>
<dbReference type="InterPro" id="IPR001867">
    <property type="entry name" value="OmpR/PhoB-type_DNA-bd"/>
</dbReference>